<dbReference type="InterPro" id="IPR010982">
    <property type="entry name" value="Lambda_DNA-bd_dom_sf"/>
</dbReference>
<dbReference type="Pfam" id="PF26602">
    <property type="entry name" value="HVO_2718_N"/>
    <property type="match status" value="1"/>
</dbReference>
<dbReference type="GeneID" id="74942559"/>
<dbReference type="AlphaFoldDB" id="A0A9E7UCM4"/>
<dbReference type="CDD" id="cd00093">
    <property type="entry name" value="HTH_XRE"/>
    <property type="match status" value="1"/>
</dbReference>
<dbReference type="SUPFAM" id="SSF47413">
    <property type="entry name" value="lambda repressor-like DNA-binding domains"/>
    <property type="match status" value="1"/>
</dbReference>
<evidence type="ECO:0000259" key="2">
    <source>
        <dbReference type="Pfam" id="PF24250"/>
    </source>
</evidence>
<feature type="compositionally biased region" description="Basic and acidic residues" evidence="1">
    <location>
        <begin position="79"/>
        <end position="94"/>
    </location>
</feature>
<evidence type="ECO:0000256" key="1">
    <source>
        <dbReference type="SAM" id="MobiDB-lite"/>
    </source>
</evidence>
<keyword evidence="5" id="KW-1185">Reference proteome</keyword>
<feature type="domain" description="Transcription regulator HVO-2718-like helix-turn-helix" evidence="2">
    <location>
        <begin position="96"/>
        <end position="168"/>
    </location>
</feature>
<dbReference type="InterPro" id="IPR058562">
    <property type="entry name" value="MJ0586_N"/>
</dbReference>
<dbReference type="RefSeq" id="WP_260643532.1">
    <property type="nucleotide sequence ID" value="NZ_CP104003.1"/>
</dbReference>
<organism evidence="4 5">
    <name type="scientific">Salinirubellus salinus</name>
    <dbReference type="NCBI Taxonomy" id="1364945"/>
    <lineage>
        <taxon>Archaea</taxon>
        <taxon>Methanobacteriati</taxon>
        <taxon>Methanobacteriota</taxon>
        <taxon>Stenosarchaea group</taxon>
        <taxon>Halobacteria</taxon>
        <taxon>Halobacteriales</taxon>
        <taxon>Natronomonadaceae</taxon>
        <taxon>Salinirubellus</taxon>
    </lineage>
</organism>
<dbReference type="GO" id="GO:0003677">
    <property type="term" value="F:DNA binding"/>
    <property type="evidence" value="ECO:0007669"/>
    <property type="project" value="InterPro"/>
</dbReference>
<dbReference type="Pfam" id="PF24250">
    <property type="entry name" value="HVO_2718"/>
    <property type="match status" value="1"/>
</dbReference>
<dbReference type="InterPro" id="IPR057937">
    <property type="entry name" value="HVO_2718-like_HTH"/>
</dbReference>
<dbReference type="InterPro" id="IPR001387">
    <property type="entry name" value="Cro/C1-type_HTH"/>
</dbReference>
<gene>
    <name evidence="4" type="ORF">N0B31_09015</name>
</gene>
<accession>A0A9E7UCM4</accession>
<dbReference type="Proteomes" id="UP001057580">
    <property type="component" value="Chromosome"/>
</dbReference>
<reference evidence="4" key="1">
    <citation type="submission" date="2022-09" db="EMBL/GenBank/DDBJ databases">
        <title>Diverse halophilic archaea isolated from saline environments.</title>
        <authorList>
            <person name="Cui H.-L."/>
        </authorList>
    </citation>
    <scope>NUCLEOTIDE SEQUENCE</scope>
    <source>
        <strain evidence="4">ZS-35-S2</strain>
    </source>
</reference>
<feature type="compositionally biased region" description="Basic and acidic residues" evidence="1">
    <location>
        <begin position="43"/>
        <end position="65"/>
    </location>
</feature>
<name>A0A9E7UCM4_9EURY</name>
<feature type="region of interest" description="Disordered" evidence="1">
    <location>
        <begin position="43"/>
        <end position="101"/>
    </location>
</feature>
<evidence type="ECO:0000313" key="4">
    <source>
        <dbReference type="EMBL" id="UWM56418.1"/>
    </source>
</evidence>
<sequence>MAKYSTGGIGGDSGGACELCGAEGRDLRTANVAGAKLQVCAECARHGDEEERSRSSGSRDESEPNRKKRAAQNIAKLSDAQKGDSKHWEEHGTDYDDDPLPYLVRGYGERLEAARQEAGLQADELAGEMGVDEADILAVEQGRANRAGIGGSLISALEERLSVQLAEEA</sequence>
<evidence type="ECO:0000313" key="5">
    <source>
        <dbReference type="Proteomes" id="UP001057580"/>
    </source>
</evidence>
<dbReference type="EMBL" id="CP104003">
    <property type="protein sequence ID" value="UWM56418.1"/>
    <property type="molecule type" value="Genomic_DNA"/>
</dbReference>
<evidence type="ECO:0000259" key="3">
    <source>
        <dbReference type="Pfam" id="PF26602"/>
    </source>
</evidence>
<proteinExistence type="predicted"/>
<feature type="domain" description="MJ0586 N-terminal zinc binding" evidence="3">
    <location>
        <begin position="15"/>
        <end position="49"/>
    </location>
</feature>
<dbReference type="Gene3D" id="1.10.260.40">
    <property type="entry name" value="lambda repressor-like DNA-binding domains"/>
    <property type="match status" value="1"/>
</dbReference>
<dbReference type="KEGG" id="ssai:N0B31_09015"/>
<protein>
    <submittedName>
        <fullName evidence="4">Multiprotein-bridging factor 1 family protein</fullName>
    </submittedName>
</protein>